<keyword evidence="4" id="KW-1185">Reference proteome</keyword>
<dbReference type="SUPFAM" id="SSF55486">
    <property type="entry name" value="Metalloproteases ('zincins'), catalytic domain"/>
    <property type="match status" value="1"/>
</dbReference>
<dbReference type="InterPro" id="IPR042089">
    <property type="entry name" value="Peptidase_M13_dom_2"/>
</dbReference>
<reference evidence="3 4" key="1">
    <citation type="submission" date="2015-09" db="EMBL/GenBank/DDBJ databases">
        <title>Draft genome of the parasitic nematode Teladorsagia circumcincta isolate WARC Sus (inbred).</title>
        <authorList>
            <person name="Mitreva M."/>
        </authorList>
    </citation>
    <scope>NUCLEOTIDE SEQUENCE [LARGE SCALE GENOMIC DNA]</scope>
    <source>
        <strain evidence="3 4">S</strain>
    </source>
</reference>
<feature type="domain" description="Peptidase M13 N-terminal" evidence="2">
    <location>
        <begin position="3"/>
        <end position="259"/>
    </location>
</feature>
<dbReference type="Pfam" id="PF05649">
    <property type="entry name" value="Peptidase_M13_N"/>
    <property type="match status" value="1"/>
</dbReference>
<name>A0A2G9UWV3_TELCI</name>
<dbReference type="EMBL" id="KZ345228">
    <property type="protein sequence ID" value="PIO74749.1"/>
    <property type="molecule type" value="Genomic_DNA"/>
</dbReference>
<dbReference type="AlphaFoldDB" id="A0A2G9UWV3"/>
<dbReference type="InterPro" id="IPR008753">
    <property type="entry name" value="Peptidase_M13_N"/>
</dbReference>
<organism evidence="3 4">
    <name type="scientific">Teladorsagia circumcincta</name>
    <name type="common">Brown stomach worm</name>
    <name type="synonym">Ostertagia circumcincta</name>
    <dbReference type="NCBI Taxonomy" id="45464"/>
    <lineage>
        <taxon>Eukaryota</taxon>
        <taxon>Metazoa</taxon>
        <taxon>Ecdysozoa</taxon>
        <taxon>Nematoda</taxon>
        <taxon>Chromadorea</taxon>
        <taxon>Rhabditida</taxon>
        <taxon>Rhabditina</taxon>
        <taxon>Rhabditomorpha</taxon>
        <taxon>Strongyloidea</taxon>
        <taxon>Trichostrongylidae</taxon>
        <taxon>Teladorsagia</taxon>
    </lineage>
</organism>
<evidence type="ECO:0000259" key="2">
    <source>
        <dbReference type="Pfam" id="PF05649"/>
    </source>
</evidence>
<dbReference type="PANTHER" id="PTHR11733:SF167">
    <property type="entry name" value="FI17812P1-RELATED"/>
    <property type="match status" value="1"/>
</dbReference>
<dbReference type="GO" id="GO:0004222">
    <property type="term" value="F:metalloendopeptidase activity"/>
    <property type="evidence" value="ECO:0007669"/>
    <property type="project" value="InterPro"/>
</dbReference>
<dbReference type="InterPro" id="IPR000718">
    <property type="entry name" value="Peptidase_M13"/>
</dbReference>
<dbReference type="PROSITE" id="PS51885">
    <property type="entry name" value="NEPRILYSIN"/>
    <property type="match status" value="1"/>
</dbReference>
<evidence type="ECO:0000313" key="3">
    <source>
        <dbReference type="EMBL" id="PIO74749.1"/>
    </source>
</evidence>
<evidence type="ECO:0000256" key="1">
    <source>
        <dbReference type="ARBA" id="ARBA00007357"/>
    </source>
</evidence>
<dbReference type="Gene3D" id="1.10.1380.10">
    <property type="entry name" value="Neutral endopeptidase , domain2"/>
    <property type="match status" value="1"/>
</dbReference>
<dbReference type="Gene3D" id="3.40.390.10">
    <property type="entry name" value="Collagenase (Catalytic Domain)"/>
    <property type="match status" value="1"/>
</dbReference>
<evidence type="ECO:0000313" key="4">
    <source>
        <dbReference type="Proteomes" id="UP000230423"/>
    </source>
</evidence>
<proteinExistence type="inferred from homology"/>
<feature type="non-terminal residue" evidence="3">
    <location>
        <position position="1"/>
    </location>
</feature>
<dbReference type="GO" id="GO:0005886">
    <property type="term" value="C:plasma membrane"/>
    <property type="evidence" value="ECO:0007669"/>
    <property type="project" value="TreeGrafter"/>
</dbReference>
<sequence length="348" mass="40305">FYPSTSVYAFLKKDYTRELRQLFTEFLVRLMKLIAFDIGVNYSRTSAPPDIWNMRIFIEKLHTIEFEYNSSNMVKLSEVDGTVYNGPTLAAVQHRRPHDCPVNWTEYMLLVAPPATHSYVAQDPLVRVPSTDYTERLNEILKETSPRTITNYVMVQYIMSWLPLLDKKYSNLLNWFSKSVDSSTPTRNRSEACFVKTREYFRVPMLSMYARSRSTKVLKALAEELVVAIADGLKDEIKENEWMDEGFKKAVLAKVNRITWALLDDDLFYNDTALDAMYAALLTPTSLSFLDMLDRFALVEKMQEFMHLMIVIDEEESKAASKRFSVSGYVQSVIYDAERDSFETSSIN</sequence>
<dbReference type="GO" id="GO:0016485">
    <property type="term" value="P:protein processing"/>
    <property type="evidence" value="ECO:0007669"/>
    <property type="project" value="TreeGrafter"/>
</dbReference>
<dbReference type="Proteomes" id="UP000230423">
    <property type="component" value="Unassembled WGS sequence"/>
</dbReference>
<gene>
    <name evidence="3" type="ORF">TELCIR_03238</name>
</gene>
<comment type="similarity">
    <text evidence="1">Belongs to the peptidase M13 family.</text>
</comment>
<protein>
    <recommendedName>
        <fullName evidence="2">Peptidase M13 N-terminal domain-containing protein</fullName>
    </recommendedName>
</protein>
<dbReference type="InterPro" id="IPR024079">
    <property type="entry name" value="MetalloPept_cat_dom_sf"/>
</dbReference>
<dbReference type="OrthoDB" id="5828345at2759"/>
<accession>A0A2G9UWV3</accession>
<dbReference type="PANTHER" id="PTHR11733">
    <property type="entry name" value="ZINC METALLOPROTEASE FAMILY M13 NEPRILYSIN-RELATED"/>
    <property type="match status" value="1"/>
</dbReference>